<dbReference type="PANTHER" id="PTHR35145:SF1">
    <property type="entry name" value="CYTOPLASMIC PROTEIN"/>
    <property type="match status" value="1"/>
</dbReference>
<protein>
    <recommendedName>
        <fullName evidence="2">MmcQ/YjbR family DNA-binding protein</fullName>
    </recommendedName>
</protein>
<accession>A0A645IHN8</accession>
<dbReference type="InterPro" id="IPR038056">
    <property type="entry name" value="YjbR-like_sf"/>
</dbReference>
<sequence length="118" mass="13851">MDIETARNYCLQKKGATEGFPFDEYALVLKVMDKMFALIDLEGSNSIALKCDPEYALELREKYDGIEGASHFNKKYWNRVYLNMDVDDKLIKHLIDHSVEEVLKKFTRKMRAEYEAMD</sequence>
<dbReference type="SUPFAM" id="SSF142906">
    <property type="entry name" value="YjbR-like"/>
    <property type="match status" value="1"/>
</dbReference>
<gene>
    <name evidence="1" type="primary">yjbR_12</name>
    <name evidence="1" type="ORF">SDC9_198262</name>
</gene>
<dbReference type="AlphaFoldDB" id="A0A645IHN8"/>
<dbReference type="EMBL" id="VSSQ01114994">
    <property type="protein sequence ID" value="MPN50630.1"/>
    <property type="molecule type" value="Genomic_DNA"/>
</dbReference>
<proteinExistence type="predicted"/>
<reference evidence="1" key="1">
    <citation type="submission" date="2019-08" db="EMBL/GenBank/DDBJ databases">
        <authorList>
            <person name="Kucharzyk K."/>
            <person name="Murdoch R.W."/>
            <person name="Higgins S."/>
            <person name="Loffler F."/>
        </authorList>
    </citation>
    <scope>NUCLEOTIDE SEQUENCE</scope>
</reference>
<organism evidence="1">
    <name type="scientific">bioreactor metagenome</name>
    <dbReference type="NCBI Taxonomy" id="1076179"/>
    <lineage>
        <taxon>unclassified sequences</taxon>
        <taxon>metagenomes</taxon>
        <taxon>ecological metagenomes</taxon>
    </lineage>
</organism>
<dbReference type="Pfam" id="PF04237">
    <property type="entry name" value="YjbR"/>
    <property type="match status" value="1"/>
</dbReference>
<dbReference type="PANTHER" id="PTHR35145">
    <property type="entry name" value="CYTOPLASMIC PROTEIN-RELATED"/>
    <property type="match status" value="1"/>
</dbReference>
<dbReference type="InterPro" id="IPR007351">
    <property type="entry name" value="YjbR"/>
</dbReference>
<dbReference type="Gene3D" id="3.90.1150.30">
    <property type="match status" value="1"/>
</dbReference>
<evidence type="ECO:0008006" key="2">
    <source>
        <dbReference type="Google" id="ProtNLM"/>
    </source>
</evidence>
<comment type="caution">
    <text evidence="1">The sequence shown here is derived from an EMBL/GenBank/DDBJ whole genome shotgun (WGS) entry which is preliminary data.</text>
</comment>
<dbReference type="InterPro" id="IPR058532">
    <property type="entry name" value="YjbR/MT2646/Rv2570-like"/>
</dbReference>
<name>A0A645IHN8_9ZZZZ</name>
<evidence type="ECO:0000313" key="1">
    <source>
        <dbReference type="EMBL" id="MPN50630.1"/>
    </source>
</evidence>